<comment type="caution">
    <text evidence="2">The sequence shown here is derived from an EMBL/GenBank/DDBJ whole genome shotgun (WGS) entry which is preliminary data.</text>
</comment>
<evidence type="ECO:0000313" key="2">
    <source>
        <dbReference type="EMBL" id="GAA0313194.1"/>
    </source>
</evidence>
<dbReference type="GO" id="GO:0006950">
    <property type="term" value="P:response to stress"/>
    <property type="evidence" value="ECO:0007669"/>
    <property type="project" value="UniProtKB-ARBA"/>
</dbReference>
<organism evidence="2 3">
    <name type="scientific">Halarchaeum salinum</name>
    <dbReference type="NCBI Taxonomy" id="489912"/>
    <lineage>
        <taxon>Archaea</taxon>
        <taxon>Methanobacteriati</taxon>
        <taxon>Methanobacteriota</taxon>
        <taxon>Stenosarchaea group</taxon>
        <taxon>Halobacteria</taxon>
        <taxon>Halobacteriales</taxon>
        <taxon>Halobacteriaceae</taxon>
    </lineage>
</organism>
<dbReference type="InterPro" id="IPR006640">
    <property type="entry name" value="SprT-like_domain"/>
</dbReference>
<feature type="domain" description="SprT-like" evidence="1">
    <location>
        <begin position="31"/>
        <end position="125"/>
    </location>
</feature>
<dbReference type="AlphaFoldDB" id="A0AAV3SBN6"/>
<reference evidence="2 3" key="1">
    <citation type="journal article" date="2019" name="Int. J. Syst. Evol. Microbiol.">
        <title>The Global Catalogue of Microorganisms (GCM) 10K type strain sequencing project: providing services to taxonomists for standard genome sequencing and annotation.</title>
        <authorList>
            <consortium name="The Broad Institute Genomics Platform"/>
            <consortium name="The Broad Institute Genome Sequencing Center for Infectious Disease"/>
            <person name="Wu L."/>
            <person name="Ma J."/>
        </authorList>
    </citation>
    <scope>NUCLEOTIDE SEQUENCE [LARGE SCALE GENOMIC DNA]</scope>
    <source>
        <strain evidence="2 3">JCM 16330</strain>
    </source>
</reference>
<evidence type="ECO:0000313" key="3">
    <source>
        <dbReference type="Proteomes" id="UP001500837"/>
    </source>
</evidence>
<evidence type="ECO:0000259" key="1">
    <source>
        <dbReference type="Pfam" id="PF10263"/>
    </source>
</evidence>
<dbReference type="RefSeq" id="WP_211312876.1">
    <property type="nucleotide sequence ID" value="NZ_BAAABL010000092.1"/>
</dbReference>
<proteinExistence type="predicted"/>
<dbReference type="Proteomes" id="UP001500837">
    <property type="component" value="Unassembled WGS sequence"/>
</dbReference>
<accession>A0AAV3SBN6</accession>
<protein>
    <recommendedName>
        <fullName evidence="1">SprT-like domain-containing protein</fullName>
    </recommendedName>
</protein>
<keyword evidence="3" id="KW-1185">Reference proteome</keyword>
<dbReference type="Pfam" id="PF10263">
    <property type="entry name" value="SprT-like"/>
    <property type="match status" value="1"/>
</dbReference>
<gene>
    <name evidence="2" type="ORF">GCM10009066_27890</name>
</gene>
<sequence length="180" mass="19874">MRLTDAAALRGWMAYETRRAVDTLALDVDPALVSYAVSSRAKRRAGACRYTPLPNGAVGVEPAWSERTRIHREATVTLAVRAAESFDEAALRGVLEHELLHVEQVQAYGVTDHGPAFRERADNLGVPLDCPPFADPAYRLRCTDCETVVGRRYRRCPTVEEPAAYRTGCCDAPLAVEDCR</sequence>
<dbReference type="EMBL" id="BAAABL010000092">
    <property type="protein sequence ID" value="GAA0313194.1"/>
    <property type="molecule type" value="Genomic_DNA"/>
</dbReference>
<name>A0AAV3SBN6_9EURY</name>